<dbReference type="EMBL" id="JAGGLI010000040">
    <property type="protein sequence ID" value="MBP2028781.1"/>
    <property type="molecule type" value="Genomic_DNA"/>
</dbReference>
<dbReference type="Proteomes" id="UP001314903">
    <property type="component" value="Unassembled WGS sequence"/>
</dbReference>
<name>A0ABS4KLY3_9FIRM</name>
<proteinExistence type="predicted"/>
<dbReference type="PIRSF" id="PIRSF005962">
    <property type="entry name" value="Pept_M20D_amidohydro"/>
    <property type="match status" value="1"/>
</dbReference>
<dbReference type="PANTHER" id="PTHR11014">
    <property type="entry name" value="PEPTIDASE M20 FAMILY MEMBER"/>
    <property type="match status" value="1"/>
</dbReference>
<accession>A0ABS4KLY3</accession>
<sequence>MNIEDIKDRAIKHKIELHKFPEIGFQEFKTSQYIINELTNIGYIVERIAGTGILAYKKGTSSEVIAFRADMDGLKIKEETNLKYKSQMEGYMHACGHDGHCAILLGFAEYIYNMKNINKGVLFIFQPAEENPGGAEVVVGEGIFNRYNITSVFGLHIYPEINQGKIGLRAGALTAQSGEFDIYIEGKSAHGAMPQKGNDALVTSAQLINAYQSIISRSMNPLDSCVINIGTIKGGEARNIIPEKILLEGTIRTFSQEVYKEIKKKMLTINSGLSQMFEVDIKIIFRDMYPPVINDKKLVDKILKSKLIEKIIEIEPMMIAEDFSYYQLEVPGIFFMLGARNDVLGHINPLHSSKFSFDNDVLLDGIRLFDEICKSMNVY</sequence>
<dbReference type="CDD" id="cd03886">
    <property type="entry name" value="M20_Acy1"/>
    <property type="match status" value="1"/>
</dbReference>
<dbReference type="InterPro" id="IPR002933">
    <property type="entry name" value="Peptidase_M20"/>
</dbReference>
<dbReference type="Gene3D" id="3.40.630.10">
    <property type="entry name" value="Zn peptidases"/>
    <property type="match status" value="1"/>
</dbReference>
<feature type="domain" description="Peptidase M20 dimerisation" evidence="1">
    <location>
        <begin position="178"/>
        <end position="268"/>
    </location>
</feature>
<reference evidence="2 3" key="1">
    <citation type="submission" date="2021-03" db="EMBL/GenBank/DDBJ databases">
        <title>Genomic Encyclopedia of Type Strains, Phase IV (KMG-IV): sequencing the most valuable type-strain genomes for metagenomic binning, comparative biology and taxonomic classification.</title>
        <authorList>
            <person name="Goeker M."/>
        </authorList>
    </citation>
    <scope>NUCLEOTIDE SEQUENCE [LARGE SCALE GENOMIC DNA]</scope>
    <source>
        <strain evidence="2 3">DSM 27512</strain>
    </source>
</reference>
<dbReference type="Gene3D" id="3.30.70.360">
    <property type="match status" value="1"/>
</dbReference>
<dbReference type="Pfam" id="PF07687">
    <property type="entry name" value="M20_dimer"/>
    <property type="match status" value="1"/>
</dbReference>
<dbReference type="PANTHER" id="PTHR11014:SF63">
    <property type="entry name" value="METALLOPEPTIDASE, PUTATIVE (AFU_ORTHOLOGUE AFUA_6G09600)-RELATED"/>
    <property type="match status" value="1"/>
</dbReference>
<evidence type="ECO:0000313" key="3">
    <source>
        <dbReference type="Proteomes" id="UP001314903"/>
    </source>
</evidence>
<evidence type="ECO:0000313" key="2">
    <source>
        <dbReference type="EMBL" id="MBP2028781.1"/>
    </source>
</evidence>
<gene>
    <name evidence="2" type="ORF">J2Z35_002611</name>
</gene>
<dbReference type="RefSeq" id="WP_330623483.1">
    <property type="nucleotide sequence ID" value="NZ_JAGGLI010000040.1"/>
</dbReference>
<comment type="caution">
    <text evidence="2">The sequence shown here is derived from an EMBL/GenBank/DDBJ whole genome shotgun (WGS) entry which is preliminary data.</text>
</comment>
<dbReference type="Pfam" id="PF01546">
    <property type="entry name" value="Peptidase_M20"/>
    <property type="match status" value="1"/>
</dbReference>
<dbReference type="NCBIfam" id="TIGR01891">
    <property type="entry name" value="amidohydrolases"/>
    <property type="match status" value="1"/>
</dbReference>
<dbReference type="InterPro" id="IPR011650">
    <property type="entry name" value="Peptidase_M20_dimer"/>
</dbReference>
<dbReference type="InterPro" id="IPR017439">
    <property type="entry name" value="Amidohydrolase"/>
</dbReference>
<keyword evidence="3" id="KW-1185">Reference proteome</keyword>
<protein>
    <submittedName>
        <fullName evidence="2">Amidohydrolase</fullName>
    </submittedName>
</protein>
<organism evidence="2 3">
    <name type="scientific">Acetoanaerobium pronyense</name>
    <dbReference type="NCBI Taxonomy" id="1482736"/>
    <lineage>
        <taxon>Bacteria</taxon>
        <taxon>Bacillati</taxon>
        <taxon>Bacillota</taxon>
        <taxon>Clostridia</taxon>
        <taxon>Peptostreptococcales</taxon>
        <taxon>Filifactoraceae</taxon>
        <taxon>Acetoanaerobium</taxon>
    </lineage>
</organism>
<dbReference type="InterPro" id="IPR036264">
    <property type="entry name" value="Bact_exopeptidase_dim_dom"/>
</dbReference>
<dbReference type="SUPFAM" id="SSF55031">
    <property type="entry name" value="Bacterial exopeptidase dimerisation domain"/>
    <property type="match status" value="1"/>
</dbReference>
<evidence type="ECO:0000259" key="1">
    <source>
        <dbReference type="Pfam" id="PF07687"/>
    </source>
</evidence>
<dbReference type="SUPFAM" id="SSF53187">
    <property type="entry name" value="Zn-dependent exopeptidases"/>
    <property type="match status" value="1"/>
</dbReference>